<gene>
    <name evidence="2" type="ORF">FRX31_015766</name>
</gene>
<proteinExistence type="predicted"/>
<reference evidence="2 3" key="1">
    <citation type="submission" date="2020-06" db="EMBL/GenBank/DDBJ databases">
        <title>Transcriptomic and genomic resources for Thalictrum thalictroides and T. hernandezii: Facilitating candidate gene discovery in an emerging model plant lineage.</title>
        <authorList>
            <person name="Arias T."/>
            <person name="Riano-Pachon D.M."/>
            <person name="Di Stilio V.S."/>
        </authorList>
    </citation>
    <scope>NUCLEOTIDE SEQUENCE [LARGE SCALE GENOMIC DNA]</scope>
    <source>
        <strain evidence="3">cv. WT478/WT964</strain>
        <tissue evidence="2">Leaves</tissue>
    </source>
</reference>
<dbReference type="OrthoDB" id="196493at2759"/>
<dbReference type="FunFam" id="2.60.40.10:FF:001359">
    <property type="entry name" value="1,4-alpha-glucan-branching enzyme 3, chloroplastic/amyloplastic"/>
    <property type="match status" value="1"/>
</dbReference>
<evidence type="ECO:0000313" key="2">
    <source>
        <dbReference type="EMBL" id="KAF5194648.1"/>
    </source>
</evidence>
<evidence type="ECO:0000259" key="1">
    <source>
        <dbReference type="Pfam" id="PF02922"/>
    </source>
</evidence>
<dbReference type="Pfam" id="PF02922">
    <property type="entry name" value="CBM_48"/>
    <property type="match status" value="1"/>
</dbReference>
<dbReference type="PANTHER" id="PTHR43651">
    <property type="entry name" value="1,4-ALPHA-GLUCAN-BRANCHING ENZYME"/>
    <property type="match status" value="1"/>
</dbReference>
<dbReference type="PANTHER" id="PTHR43651:SF4">
    <property type="entry name" value="1,4-ALPHA-GLUCAN-BRANCHING ENZYME 3, CHLOROPLASTIC_AMYLOPLASTIC"/>
    <property type="match status" value="1"/>
</dbReference>
<evidence type="ECO:0000313" key="3">
    <source>
        <dbReference type="Proteomes" id="UP000554482"/>
    </source>
</evidence>
<dbReference type="InterPro" id="IPR004193">
    <property type="entry name" value="Glyco_hydro_13_N"/>
</dbReference>
<dbReference type="GO" id="GO:0005737">
    <property type="term" value="C:cytoplasm"/>
    <property type="evidence" value="ECO:0007669"/>
    <property type="project" value="TreeGrafter"/>
</dbReference>
<comment type="caution">
    <text evidence="2">The sequence shown here is derived from an EMBL/GenBank/DDBJ whole genome shotgun (WGS) entry which is preliminary data.</text>
</comment>
<feature type="non-terminal residue" evidence="2">
    <location>
        <position position="1"/>
    </location>
</feature>
<accession>A0A7J6WCQ1</accession>
<dbReference type="Gene3D" id="3.20.20.80">
    <property type="entry name" value="Glycosidases"/>
    <property type="match status" value="1"/>
</dbReference>
<dbReference type="SUPFAM" id="SSF51445">
    <property type="entry name" value="(Trans)glycosidases"/>
    <property type="match status" value="1"/>
</dbReference>
<feature type="domain" description="Glycoside hydrolase family 13 N-terminal" evidence="1">
    <location>
        <begin position="115"/>
        <end position="178"/>
    </location>
</feature>
<dbReference type="GO" id="GO:0005975">
    <property type="term" value="P:carbohydrate metabolic process"/>
    <property type="evidence" value="ECO:0007669"/>
    <property type="project" value="InterPro"/>
</dbReference>
<dbReference type="InterPro" id="IPR013783">
    <property type="entry name" value="Ig-like_fold"/>
</dbReference>
<dbReference type="EMBL" id="JABWDY010018437">
    <property type="protein sequence ID" value="KAF5194648.1"/>
    <property type="molecule type" value="Genomic_DNA"/>
</dbReference>
<dbReference type="Proteomes" id="UP000554482">
    <property type="component" value="Unassembled WGS sequence"/>
</dbReference>
<name>A0A7J6WCQ1_THATH</name>
<dbReference type="GO" id="GO:0003844">
    <property type="term" value="F:1,4-alpha-glucan branching enzyme activity"/>
    <property type="evidence" value="ECO:0007669"/>
    <property type="project" value="TreeGrafter"/>
</dbReference>
<organism evidence="2 3">
    <name type="scientific">Thalictrum thalictroides</name>
    <name type="common">Rue-anemone</name>
    <name type="synonym">Anemone thalictroides</name>
    <dbReference type="NCBI Taxonomy" id="46969"/>
    <lineage>
        <taxon>Eukaryota</taxon>
        <taxon>Viridiplantae</taxon>
        <taxon>Streptophyta</taxon>
        <taxon>Embryophyta</taxon>
        <taxon>Tracheophyta</taxon>
        <taxon>Spermatophyta</taxon>
        <taxon>Magnoliopsida</taxon>
        <taxon>Ranunculales</taxon>
        <taxon>Ranunculaceae</taxon>
        <taxon>Thalictroideae</taxon>
        <taxon>Thalictrum</taxon>
    </lineage>
</organism>
<dbReference type="SUPFAM" id="SSF81296">
    <property type="entry name" value="E set domains"/>
    <property type="match status" value="1"/>
</dbReference>
<dbReference type="GO" id="GO:0004553">
    <property type="term" value="F:hydrolase activity, hydrolyzing O-glycosyl compounds"/>
    <property type="evidence" value="ECO:0007669"/>
    <property type="project" value="InterPro"/>
</dbReference>
<dbReference type="InterPro" id="IPR014756">
    <property type="entry name" value="Ig_E-set"/>
</dbReference>
<sequence>MASFLLPPNLSLLPTDKFLTFQSQNRRITRRTFLTHKWKCSATEQPKHGFKRITTSSIDVDKGTNPVGFLNKHGITHKAFAQFLRERHKAMKDLQDQIFNRFANIMELASGYELMGLHRNVQHRADYMEWAPGARYCALIGDFNGWSPTEDSAREGLLGHDDYGYWFIILEDKLREGEKPDDYYFQQYNYVDDYDKGDSGVTMEEVFKRMDEEYWEPGEDNYMKTRFEVPAKLYEQIFGPNGPQTEEELPDILDAKTRYEAYKEKHKDDPKSNLPPLDVIDNGKEYDIFNVVTDPAWKKKFRSKKPPFPYWLELRKGRKAWLKKYAPAVPHGSRYRVYFNTPSGSLERVPAWATYVLSDVDGKQSCAVHWDPPPEIAYKWKNMRPQVPNSLRIYECHVGISGSEPKISSFHEFIENVLPHVKKAGYNAIQLMGVIEHKDYFTVGYR</sequence>
<keyword evidence="3" id="KW-1185">Reference proteome</keyword>
<protein>
    <submittedName>
        <fullName evidence="2">1,4-alpha-glucan-branching enzyme 3, chloroplastic/amyloplastic</fullName>
    </submittedName>
</protein>
<dbReference type="InterPro" id="IPR017853">
    <property type="entry name" value="GH"/>
</dbReference>
<dbReference type="AlphaFoldDB" id="A0A7J6WCQ1"/>
<dbReference type="Gene3D" id="2.60.40.10">
    <property type="entry name" value="Immunoglobulins"/>
    <property type="match status" value="2"/>
</dbReference>